<dbReference type="GO" id="GO:0032040">
    <property type="term" value="C:small-subunit processome"/>
    <property type="evidence" value="ECO:0007669"/>
    <property type="project" value="TreeGrafter"/>
</dbReference>
<dbReference type="PANTHER" id="PTHR44163">
    <property type="entry name" value="U3 SMALL NUCLEOLAR RNA-ASSOCIATED PROTEIN 4 HOMOLOG"/>
    <property type="match status" value="1"/>
</dbReference>
<dbReference type="SUPFAM" id="SSF50978">
    <property type="entry name" value="WD40 repeat-like"/>
    <property type="match status" value="1"/>
</dbReference>
<dbReference type="InterPro" id="IPR046351">
    <property type="entry name" value="UTP4"/>
</dbReference>
<protein>
    <submittedName>
        <fullName evidence="2">U3 small nucleolar RNA-associated protein</fullName>
    </submittedName>
</protein>
<dbReference type="GO" id="GO:0034455">
    <property type="term" value="C:t-UTP complex"/>
    <property type="evidence" value="ECO:0007669"/>
    <property type="project" value="TreeGrafter"/>
</dbReference>
<keyword evidence="3" id="KW-1185">Reference proteome</keyword>
<dbReference type="PANTHER" id="PTHR44163:SF1">
    <property type="entry name" value="U3 SMALL NUCLEOLAR RNA-ASSOCIATED PROTEIN 4 HOMOLOG"/>
    <property type="match status" value="1"/>
</dbReference>
<evidence type="ECO:0000256" key="1">
    <source>
        <dbReference type="SAM" id="MobiDB-lite"/>
    </source>
</evidence>
<feature type="region of interest" description="Disordered" evidence="1">
    <location>
        <begin position="578"/>
        <end position="599"/>
    </location>
</feature>
<dbReference type="SUPFAM" id="SSF63829">
    <property type="entry name" value="Calcium-dependent phosphotriesterase"/>
    <property type="match status" value="1"/>
</dbReference>
<dbReference type="AlphaFoldDB" id="A0AAN6KZP1"/>
<dbReference type="InterPro" id="IPR001680">
    <property type="entry name" value="WD40_rpt"/>
</dbReference>
<accession>A0AAN6KZP1</accession>
<dbReference type="Gene3D" id="2.130.10.10">
    <property type="entry name" value="YVTN repeat-like/Quinoprotein amine dehydrogenase"/>
    <property type="match status" value="3"/>
</dbReference>
<organism evidence="2 3">
    <name type="scientific">Friedmanniomyces endolithicus</name>
    <dbReference type="NCBI Taxonomy" id="329885"/>
    <lineage>
        <taxon>Eukaryota</taxon>
        <taxon>Fungi</taxon>
        <taxon>Dikarya</taxon>
        <taxon>Ascomycota</taxon>
        <taxon>Pezizomycotina</taxon>
        <taxon>Dothideomycetes</taxon>
        <taxon>Dothideomycetidae</taxon>
        <taxon>Mycosphaerellales</taxon>
        <taxon>Teratosphaeriaceae</taxon>
        <taxon>Friedmanniomyces</taxon>
    </lineage>
</organism>
<feature type="region of interest" description="Disordered" evidence="1">
    <location>
        <begin position="757"/>
        <end position="822"/>
    </location>
</feature>
<dbReference type="Pfam" id="PF00400">
    <property type="entry name" value="WD40"/>
    <property type="match status" value="2"/>
</dbReference>
<proteinExistence type="predicted"/>
<gene>
    <name evidence="2" type="primary">UTP4_1</name>
    <name evidence="2" type="ORF">LTR91_003278</name>
</gene>
<dbReference type="GO" id="GO:0003723">
    <property type="term" value="F:RNA binding"/>
    <property type="evidence" value="ECO:0007669"/>
    <property type="project" value="TreeGrafter"/>
</dbReference>
<evidence type="ECO:0000313" key="2">
    <source>
        <dbReference type="EMBL" id="KAK1007750.1"/>
    </source>
</evidence>
<comment type="caution">
    <text evidence="2">The sequence shown here is derived from an EMBL/GenBank/DDBJ whole genome shotgun (WGS) entry which is preliminary data.</text>
</comment>
<name>A0AAN6KZP1_9PEZI</name>
<evidence type="ECO:0000313" key="3">
    <source>
        <dbReference type="Proteomes" id="UP001175353"/>
    </source>
</evidence>
<dbReference type="InterPro" id="IPR015943">
    <property type="entry name" value="WD40/YVTN_repeat-like_dom_sf"/>
</dbReference>
<dbReference type="GO" id="GO:0000462">
    <property type="term" value="P:maturation of SSU-rRNA from tricistronic rRNA transcript (SSU-rRNA, 5.8S rRNA, LSU-rRNA)"/>
    <property type="evidence" value="ECO:0007669"/>
    <property type="project" value="InterPro"/>
</dbReference>
<sequence length="901" mass="98798">MDVHRARFVPYPISAISALAFSRTSDSGYTGALPALRLAIGRANGDIEIWNPLKGQWVQETVCSGDGKSIDGLAWTQDPDEADSEGNVLPGQQRLFSIASSPAVIEWDLARSEPKRRSTGNFSEVWCFAAQPRWKTSKNVQDEPRSQDMVAGCGDGTLVLLSTADNDLQFKRFLARVAGKRARCMCITYQNRDVVVAGFADSMIRIYDTRNNSQVRQMSLGVGLPGAPKNAFVWTIKVLPNGDIVSGDSNGEVRIWDGRNHSLVQRLTGHDNDCLDLVTSADGHTILSGSIDGRMSIYRQTLGEGGRRSWAKHGHRRAHSGEVKAMAAFDTKNGLSVVVSGGSDAAPVLTPLREYGKENSRSLSSLPQDPKVVGASRARLIASWWEKEISIWRIARQSAIDDVSQPQKPRKLVAKLSLDVEQAIRSVSISADGKLLAAATASEIKVFQLRRRTDSDGLAVRKIHAPQEFISLGARLLSFSADAKWLAAVTTDSEVHIARFTTDPEQPKQLRCLPHTIELDRRHSKRAPSTFHECDRTLVRLAFASDSSVLVAGDISGYLDSWVLEGHEDLTATAVDMTKHDSDKASSNDGSDGESDSSDDADDALVIFYGQHWTDNPAGHLLPKLDSAPLVLTFRPTVPTAQTLTNGNPGVHSTRHNPHAHSHALPTGEHRLWVMTARHEMYEFDVLAGRLSDWSRRNPTAALPAEFRQIKDRVMDAVWDVVSQRQRLWLYGTSWVFMLDVGGDLMDAESVALTRKRRRKAKNGDGGDRSAKRHQLSSGAGDRVESERSIGPRSLTRTENGQRANIDLTHSEQNADEDDDVEADSDLPALAIMEQRLERRSCTTRSRHQGTAQVVVHVQVPAYIGHGANGGRYDTGGGSNARGGYCGEAALIAIAHHELRM</sequence>
<dbReference type="SMART" id="SM00320">
    <property type="entry name" value="WD40"/>
    <property type="match status" value="7"/>
</dbReference>
<dbReference type="Proteomes" id="UP001175353">
    <property type="component" value="Unassembled WGS sequence"/>
</dbReference>
<dbReference type="InterPro" id="IPR036322">
    <property type="entry name" value="WD40_repeat_dom_sf"/>
</dbReference>
<reference evidence="2" key="1">
    <citation type="submission" date="2023-06" db="EMBL/GenBank/DDBJ databases">
        <title>Black Yeasts Isolated from many extreme environments.</title>
        <authorList>
            <person name="Coleine C."/>
            <person name="Stajich J.E."/>
            <person name="Selbmann L."/>
        </authorList>
    </citation>
    <scope>NUCLEOTIDE SEQUENCE</scope>
    <source>
        <strain evidence="2">CCFEE 5200</strain>
    </source>
</reference>
<dbReference type="GO" id="GO:0030686">
    <property type="term" value="C:90S preribosome"/>
    <property type="evidence" value="ECO:0007669"/>
    <property type="project" value="InterPro"/>
</dbReference>
<dbReference type="EMBL" id="JAUJLE010000017">
    <property type="protein sequence ID" value="KAK1007750.1"/>
    <property type="molecule type" value="Genomic_DNA"/>
</dbReference>